<sequence length="238" mass="27266">MPFSVPYLRHASPERLHPQAHRLTLQIGERRMTLVDLPGIGETPQHDQEYREIYRQLLPELDLIIWILRADERAYAADIAMHQFLLNEGADPSRFLFVLSHADRVFPAEEWNATEKCPSRHQELSLATVTARVATLFPSSFPVLPVAAPVGWNLPAFVSLMIHALPPQATSAVYSHIRGENRSEQAQKHAQQTFGDAIGKSFDDAVARFTFPVWMLQLLRKARDRIIRLLETLWDRLF</sequence>
<accession>A0A484YCU3</accession>
<evidence type="ECO:0000313" key="1">
    <source>
        <dbReference type="EMBL" id="VFS33486.1"/>
    </source>
</evidence>
<protein>
    <submittedName>
        <fullName evidence="1">Putative ATP/GTP-binding protein</fullName>
    </submittedName>
</protein>
<name>A0A484YCU3_ECOLX</name>
<gene>
    <name evidence="1" type="ORF">NCTC9001_04732</name>
</gene>
<dbReference type="EMBL" id="CAADIS010000005">
    <property type="protein sequence ID" value="VFS33486.1"/>
    <property type="molecule type" value="Genomic_DNA"/>
</dbReference>
<organism evidence="1 2">
    <name type="scientific">Escherichia coli</name>
    <dbReference type="NCBI Taxonomy" id="562"/>
    <lineage>
        <taxon>Bacteria</taxon>
        <taxon>Pseudomonadati</taxon>
        <taxon>Pseudomonadota</taxon>
        <taxon>Gammaproteobacteria</taxon>
        <taxon>Enterobacterales</taxon>
        <taxon>Enterobacteriaceae</taxon>
        <taxon>Escherichia</taxon>
    </lineage>
</organism>
<proteinExistence type="predicted"/>
<dbReference type="Gene3D" id="3.40.50.300">
    <property type="entry name" value="P-loop containing nucleotide triphosphate hydrolases"/>
    <property type="match status" value="1"/>
</dbReference>
<dbReference type="Proteomes" id="UP000372890">
    <property type="component" value="Unassembled WGS sequence"/>
</dbReference>
<dbReference type="SUPFAM" id="SSF52540">
    <property type="entry name" value="P-loop containing nucleoside triphosphate hydrolases"/>
    <property type="match status" value="1"/>
</dbReference>
<evidence type="ECO:0000313" key="2">
    <source>
        <dbReference type="Proteomes" id="UP000372890"/>
    </source>
</evidence>
<reference evidence="1 2" key="1">
    <citation type="submission" date="2019-03" db="EMBL/GenBank/DDBJ databases">
        <authorList>
            <consortium name="Pathogen Informatics"/>
        </authorList>
    </citation>
    <scope>NUCLEOTIDE SEQUENCE [LARGE SCALE GENOMIC DNA]</scope>
    <source>
        <strain evidence="1 2">NCTC9001</strain>
    </source>
</reference>
<dbReference type="AlphaFoldDB" id="A0A484YCU3"/>
<dbReference type="InterPro" id="IPR027417">
    <property type="entry name" value="P-loop_NTPase"/>
</dbReference>